<keyword evidence="10" id="KW-0472">Membrane</keyword>
<dbReference type="InterPro" id="IPR036097">
    <property type="entry name" value="HisK_dim/P_sf"/>
</dbReference>
<comment type="catalytic activity">
    <reaction evidence="1">
        <text>ATP + protein L-histidine = ADP + protein N-phospho-L-histidine.</text>
        <dbReference type="EC" id="2.7.13.3"/>
    </reaction>
</comment>
<evidence type="ECO:0000256" key="1">
    <source>
        <dbReference type="ARBA" id="ARBA00000085"/>
    </source>
</evidence>
<dbReference type="OrthoDB" id="9796305at2"/>
<keyword evidence="10" id="KW-0812">Transmembrane</keyword>
<evidence type="ECO:0000256" key="6">
    <source>
        <dbReference type="ARBA" id="ARBA00023012"/>
    </source>
</evidence>
<dbReference type="AlphaFoldDB" id="M1YZU8"/>
<dbReference type="InterPro" id="IPR004358">
    <property type="entry name" value="Sig_transdc_His_kin-like_C"/>
</dbReference>
<dbReference type="InParanoid" id="M1YZU8"/>
<dbReference type="HOGENOM" id="CLU_000445_127_0_0"/>
<dbReference type="Gene3D" id="3.30.450.40">
    <property type="match status" value="1"/>
</dbReference>
<keyword evidence="5 13" id="KW-0418">Kinase</keyword>
<dbReference type="CDD" id="cd16922">
    <property type="entry name" value="HATPase_EvgS-ArcB-TorS-like"/>
    <property type="match status" value="1"/>
</dbReference>
<dbReference type="SMART" id="SM00388">
    <property type="entry name" value="HisKA"/>
    <property type="match status" value="1"/>
</dbReference>
<keyword evidence="14" id="KW-1185">Reference proteome</keyword>
<dbReference type="InterPro" id="IPR033425">
    <property type="entry name" value="MASE3"/>
</dbReference>
<feature type="domain" description="Histidine kinase" evidence="11">
    <location>
        <begin position="592"/>
        <end position="824"/>
    </location>
</feature>
<dbReference type="SUPFAM" id="SSF52172">
    <property type="entry name" value="CheY-like"/>
    <property type="match status" value="3"/>
</dbReference>
<dbReference type="PANTHER" id="PTHR45339:SF1">
    <property type="entry name" value="HYBRID SIGNAL TRANSDUCTION HISTIDINE KINASE J"/>
    <property type="match status" value="1"/>
</dbReference>
<dbReference type="InterPro" id="IPR005467">
    <property type="entry name" value="His_kinase_dom"/>
</dbReference>
<feature type="domain" description="Response regulatory" evidence="12">
    <location>
        <begin position="1141"/>
        <end position="1258"/>
    </location>
</feature>
<organism evidence="13 14">
    <name type="scientific">Nitrospina gracilis (strain 3/211)</name>
    <dbReference type="NCBI Taxonomy" id="1266370"/>
    <lineage>
        <taxon>Bacteria</taxon>
        <taxon>Pseudomonadati</taxon>
        <taxon>Nitrospinota/Tectimicrobiota group</taxon>
        <taxon>Nitrospinota</taxon>
        <taxon>Nitrospinia</taxon>
        <taxon>Nitrospinales</taxon>
        <taxon>Nitrospinaceae</taxon>
        <taxon>Nitrospina</taxon>
    </lineage>
</organism>
<comment type="caution">
    <text evidence="13">The sequence shown here is derived from an EMBL/GenBank/DDBJ whole genome shotgun (WGS) entry which is preliminary data.</text>
</comment>
<feature type="region of interest" description="Disordered" evidence="9">
    <location>
        <begin position="1"/>
        <end position="20"/>
    </location>
</feature>
<evidence type="ECO:0000256" key="5">
    <source>
        <dbReference type="ARBA" id="ARBA00022777"/>
    </source>
</evidence>
<feature type="transmembrane region" description="Helical" evidence="10">
    <location>
        <begin position="227"/>
        <end position="245"/>
    </location>
</feature>
<name>M1YZU8_NITG3</name>
<dbReference type="CDD" id="cd00156">
    <property type="entry name" value="REC"/>
    <property type="match status" value="2"/>
</dbReference>
<dbReference type="SUPFAM" id="SSF55874">
    <property type="entry name" value="ATPase domain of HSP90 chaperone/DNA topoisomerase II/histidine kinase"/>
    <property type="match status" value="1"/>
</dbReference>
<evidence type="ECO:0000256" key="4">
    <source>
        <dbReference type="ARBA" id="ARBA00022679"/>
    </source>
</evidence>
<dbReference type="InterPro" id="IPR029016">
    <property type="entry name" value="GAF-like_dom_sf"/>
</dbReference>
<feature type="transmembrane region" description="Helical" evidence="10">
    <location>
        <begin position="116"/>
        <end position="140"/>
    </location>
</feature>
<feature type="compositionally biased region" description="Polar residues" evidence="9">
    <location>
        <begin position="11"/>
        <end position="20"/>
    </location>
</feature>
<sequence length="1264" mass="141128">MNDRPEPAFSEASSATNQSRQTRMPAGIVWTILAVSVLPLFLNLMGFDFGSTTTLNETAPTGQAPSLDSRMDEKALQAMSGVFVHTILEWSAFAVTVVVFVLALFNFYFNRDWSLPIIGIALLCAGAVDAFHILVSARLIEGRAALTTLSPFTWAIARVFHATILIAAVLALFKSQREKTVEQIRFLAGTGFLFAFVAFAVIQYCATSTDLPRTLYPESTFTRPWDLGPLLLYIIAGLFLFPRLYQRENTVFTHSLLVSMIPNIATQAYMAFGSGELFDNAFNVGHFLKIVAYLVPFVGLVLEYKNTLGTFVDTIEKNETTMVQLREAEALATHQGWVKTGISDLFEIMQKSDNLKTAAQEIVSFMVQRLEIQMGALYLAQDNALYYSAGYAYANPHKLPETFQFGEGYVGQAAVSKENILVREVPDEYFKIKSSLGEAPPKMLLFVPLVSERDVVGVLELCSLKEITGNHLDFVNQAADAIAAKVSLEIAQEKIKDALEETRAQAEELAQQQSELQSANQELEIQTNALKESEYKLVQQQEELHETNRQLEEQASILETQKQEIELKNEIVNQKVRELEIASKYKSEFLANMSHELRTPLNSMLILSRLLADNKDGNLTSKQEEFARTIHGSGNDLLNLINDILDLSKIESGNMEMILEEVDLERFVDTLNRNFQPLADDKNLDFAVELDPALPESMVCDAKHLEQVLRNLLSNAFKFTEKGGITVRISRPSPDTTLGNKNLLIDTTIAFSVTDTGKGIHESKRAQIFDAFQQEDGTTSRKYGGTGLGLSITREFVRLMGGEIQLESRLGEGSTFTVFIPEKVEPPVGILKNESVGGNGGNRPTLKKLAKANNAGESQPIDDDRQEIRASDRTLLIIEDDLKFAHVLKDMAREKGFKCLIADDGENGILLSQQFQPSAIILDVGLPGIDGLMVLEKLKNHPETKPIPVHFISAYEKDKEAMQLGAIGFLRKPVTQEKMDEVFSRIEKVLSKSIKNLLVIEDETVVQDEIQKMLGNSKTNVLRAITGEDGLKALEENEVDCIVLDLHLDGISGFDFLEQIKKKKKLKNIPVIVYTGRELTPDEEVKLKRYSESIIIKGAHSLDRLIDEATLFLHKVAETGASAEGKRGSRVIESKDYAGKKILLVDDDLKNLFALAHVLEEYEMNVIIAKHGREGLEQLQEHRDIDLVLMDIMMPEMDGYECMREIRKIPEFKNLPIIALTAKAMKGDKEKCLQAGANDYLTKPVDINILLNQIRIWVLHGSEH</sequence>
<dbReference type="GO" id="GO:0000155">
    <property type="term" value="F:phosphorelay sensor kinase activity"/>
    <property type="evidence" value="ECO:0007669"/>
    <property type="project" value="InterPro"/>
</dbReference>
<evidence type="ECO:0000313" key="14">
    <source>
        <dbReference type="Proteomes" id="UP000011704"/>
    </source>
</evidence>
<keyword evidence="8" id="KW-0175">Coiled coil</keyword>
<dbReference type="Pfam" id="PF02518">
    <property type="entry name" value="HATPase_c"/>
    <property type="match status" value="1"/>
</dbReference>
<dbReference type="Gene3D" id="3.30.565.10">
    <property type="entry name" value="Histidine kinase-like ATPase, C-terminal domain"/>
    <property type="match status" value="1"/>
</dbReference>
<dbReference type="Gene3D" id="3.40.50.2300">
    <property type="match status" value="3"/>
</dbReference>
<dbReference type="InterPro" id="IPR011006">
    <property type="entry name" value="CheY-like_superfamily"/>
</dbReference>
<keyword evidence="4" id="KW-0808">Transferase</keyword>
<dbReference type="EC" id="2.7.13.3" evidence="2"/>
<feature type="modified residue" description="4-aspartylphosphate" evidence="7">
    <location>
        <position position="1045"/>
    </location>
</feature>
<keyword evidence="10" id="KW-1133">Transmembrane helix</keyword>
<dbReference type="EMBL" id="CAQJ01000067">
    <property type="protein sequence ID" value="CCQ91242.1"/>
    <property type="molecule type" value="Genomic_DNA"/>
</dbReference>
<dbReference type="InterPro" id="IPR036890">
    <property type="entry name" value="HATPase_C_sf"/>
</dbReference>
<dbReference type="Pfam" id="PF13185">
    <property type="entry name" value="GAF_2"/>
    <property type="match status" value="1"/>
</dbReference>
<dbReference type="CDD" id="cd00082">
    <property type="entry name" value="HisKA"/>
    <property type="match status" value="1"/>
</dbReference>
<feature type="domain" description="Response regulatory" evidence="12">
    <location>
        <begin position="874"/>
        <end position="987"/>
    </location>
</feature>
<protein>
    <recommendedName>
        <fullName evidence="2">histidine kinase</fullName>
        <ecNumber evidence="2">2.7.13.3</ecNumber>
    </recommendedName>
</protein>
<feature type="modified residue" description="4-aspartylphosphate" evidence="7">
    <location>
        <position position="923"/>
    </location>
</feature>
<dbReference type="Pfam" id="PF00072">
    <property type="entry name" value="Response_reg"/>
    <property type="match status" value="3"/>
</dbReference>
<dbReference type="SMART" id="SM00387">
    <property type="entry name" value="HATPase_c"/>
    <property type="match status" value="1"/>
</dbReference>
<accession>M1YZU8</accession>
<dbReference type="InterPro" id="IPR003661">
    <property type="entry name" value="HisK_dim/P_dom"/>
</dbReference>
<evidence type="ECO:0000259" key="12">
    <source>
        <dbReference type="PROSITE" id="PS50110"/>
    </source>
</evidence>
<dbReference type="FunFam" id="3.30.565.10:FF:000010">
    <property type="entry name" value="Sensor histidine kinase RcsC"/>
    <property type="match status" value="1"/>
</dbReference>
<dbReference type="SMART" id="SM00448">
    <property type="entry name" value="REC"/>
    <property type="match status" value="3"/>
</dbReference>
<feature type="modified residue" description="4-aspartylphosphate" evidence="7">
    <location>
        <position position="1191"/>
    </location>
</feature>
<dbReference type="CDD" id="cd17546">
    <property type="entry name" value="REC_hyHK_CKI1_RcsC-like"/>
    <property type="match status" value="1"/>
</dbReference>
<dbReference type="Proteomes" id="UP000011704">
    <property type="component" value="Unassembled WGS sequence"/>
</dbReference>
<dbReference type="SUPFAM" id="SSF55781">
    <property type="entry name" value="GAF domain-like"/>
    <property type="match status" value="1"/>
</dbReference>
<reference evidence="13 14" key="1">
    <citation type="journal article" date="2013" name="Front. Microbiol.">
        <title>The genome of Nitrospina gracilis illuminates the metabolism and evolution of the major marine nitrite oxidizer.</title>
        <authorList>
            <person name="Luecker S."/>
            <person name="Nowka B."/>
            <person name="Rattei T."/>
            <person name="Spieck E."/>
            <person name="and Daims H."/>
        </authorList>
    </citation>
    <scope>NUCLEOTIDE SEQUENCE [LARGE SCALE GENOMIC DNA]</scope>
    <source>
        <strain evidence="13 14">3/211</strain>
    </source>
</reference>
<dbReference type="PRINTS" id="PR00344">
    <property type="entry name" value="BCTRLSENSOR"/>
</dbReference>
<gene>
    <name evidence="13" type="ORF">NITGR_600027</name>
</gene>
<evidence type="ECO:0000313" key="13">
    <source>
        <dbReference type="EMBL" id="CCQ91242.1"/>
    </source>
</evidence>
<dbReference type="Gene3D" id="1.10.287.130">
    <property type="match status" value="1"/>
</dbReference>
<dbReference type="Pfam" id="PF17159">
    <property type="entry name" value="MASE3"/>
    <property type="match status" value="1"/>
</dbReference>
<dbReference type="STRING" id="1266370.NITGR_600027"/>
<proteinExistence type="predicted"/>
<evidence type="ECO:0000256" key="9">
    <source>
        <dbReference type="SAM" id="MobiDB-lite"/>
    </source>
</evidence>
<feature type="transmembrane region" description="Helical" evidence="10">
    <location>
        <begin position="152"/>
        <end position="173"/>
    </location>
</feature>
<feature type="coiled-coil region" evidence="8">
    <location>
        <begin position="481"/>
        <end position="582"/>
    </location>
</feature>
<dbReference type="InterPro" id="IPR001789">
    <property type="entry name" value="Sig_transdc_resp-reg_receiver"/>
</dbReference>
<evidence type="ECO:0000256" key="2">
    <source>
        <dbReference type="ARBA" id="ARBA00012438"/>
    </source>
</evidence>
<feature type="transmembrane region" description="Helical" evidence="10">
    <location>
        <begin position="185"/>
        <end position="207"/>
    </location>
</feature>
<evidence type="ECO:0000256" key="3">
    <source>
        <dbReference type="ARBA" id="ARBA00022553"/>
    </source>
</evidence>
<evidence type="ECO:0000256" key="10">
    <source>
        <dbReference type="SAM" id="Phobius"/>
    </source>
</evidence>
<dbReference type="InterPro" id="IPR003018">
    <property type="entry name" value="GAF"/>
</dbReference>
<dbReference type="InterPro" id="IPR003594">
    <property type="entry name" value="HATPase_dom"/>
</dbReference>
<dbReference type="PANTHER" id="PTHR45339">
    <property type="entry name" value="HYBRID SIGNAL TRANSDUCTION HISTIDINE KINASE J"/>
    <property type="match status" value="1"/>
</dbReference>
<dbReference type="SMART" id="SM00065">
    <property type="entry name" value="GAF"/>
    <property type="match status" value="1"/>
</dbReference>
<feature type="transmembrane region" description="Helical" evidence="10">
    <location>
        <begin position="27"/>
        <end position="47"/>
    </location>
</feature>
<dbReference type="SUPFAM" id="SSF47384">
    <property type="entry name" value="Homodimeric domain of signal transducing histidine kinase"/>
    <property type="match status" value="1"/>
</dbReference>
<evidence type="ECO:0000259" key="11">
    <source>
        <dbReference type="PROSITE" id="PS50109"/>
    </source>
</evidence>
<evidence type="ECO:0000256" key="8">
    <source>
        <dbReference type="SAM" id="Coils"/>
    </source>
</evidence>
<feature type="transmembrane region" description="Helical" evidence="10">
    <location>
        <begin position="90"/>
        <end position="109"/>
    </location>
</feature>
<feature type="transmembrane region" description="Helical" evidence="10">
    <location>
        <begin position="252"/>
        <end position="272"/>
    </location>
</feature>
<feature type="domain" description="Response regulatory" evidence="12">
    <location>
        <begin position="996"/>
        <end position="1112"/>
    </location>
</feature>
<dbReference type="Pfam" id="PF00512">
    <property type="entry name" value="HisKA"/>
    <property type="match status" value="1"/>
</dbReference>
<dbReference type="RefSeq" id="WP_005009692.1">
    <property type="nucleotide sequence ID" value="NZ_HG422173.1"/>
</dbReference>
<keyword evidence="6" id="KW-0902">Two-component regulatory system</keyword>
<keyword evidence="3 7" id="KW-0597">Phosphoprotein</keyword>
<dbReference type="PROSITE" id="PS50109">
    <property type="entry name" value="HIS_KIN"/>
    <property type="match status" value="1"/>
</dbReference>
<evidence type="ECO:0000256" key="7">
    <source>
        <dbReference type="PROSITE-ProRule" id="PRU00169"/>
    </source>
</evidence>
<dbReference type="PROSITE" id="PS50110">
    <property type="entry name" value="RESPONSE_REGULATORY"/>
    <property type="match status" value="3"/>
</dbReference>